<sequence>MKLNFTYAIPFLGGTELKITMLGTGSAFAKTFNNNNAVIETDGRLLLVDCGITAPKALHELGYNFNDLHGVLITHIHADHIGGLEEFAFQMKFVYGRKPILYIADTLVQPIWEYSLRGGLQQEDAETLRDFFDVRPLAVGPRHELMPGLEVELVPTRHIPSKPNFSMLFNGFFFYSGDTVFAPDLLASLVDERGVKVIFHDCQLHPPGVVHACLPQLLTLPAELQKRIYLMHYGDDQPEFVGRTGQMRFVEQQTPYEVERLTPEE</sequence>
<dbReference type="RefSeq" id="WP_378054481.1">
    <property type="nucleotide sequence ID" value="NZ_JBHMDN010000079.1"/>
</dbReference>
<dbReference type="SUPFAM" id="SSF56281">
    <property type="entry name" value="Metallo-hydrolase/oxidoreductase"/>
    <property type="match status" value="1"/>
</dbReference>
<evidence type="ECO:0000256" key="3">
    <source>
        <dbReference type="ARBA" id="ARBA00034221"/>
    </source>
</evidence>
<dbReference type="Proteomes" id="UP001596378">
    <property type="component" value="Unassembled WGS sequence"/>
</dbReference>
<proteinExistence type="predicted"/>
<dbReference type="Gene3D" id="3.60.15.10">
    <property type="entry name" value="Ribonuclease Z/Hydroxyacylglutathione hydrolase-like"/>
    <property type="match status" value="1"/>
</dbReference>
<keyword evidence="1" id="KW-0255">Endonuclease</keyword>
<evidence type="ECO:0000259" key="6">
    <source>
        <dbReference type="SMART" id="SM00849"/>
    </source>
</evidence>
<dbReference type="EMBL" id="JBHTAI010000006">
    <property type="protein sequence ID" value="MFC7149105.1"/>
    <property type="molecule type" value="Genomic_DNA"/>
</dbReference>
<evidence type="ECO:0000256" key="4">
    <source>
        <dbReference type="ARBA" id="ARBA00034301"/>
    </source>
</evidence>
<protein>
    <submittedName>
        <fullName evidence="7">MBL fold metallo-hydrolase</fullName>
    </submittedName>
</protein>
<name>A0ABW2F7C8_9BACL</name>
<dbReference type="SMART" id="SM00849">
    <property type="entry name" value="Lactamase_B"/>
    <property type="match status" value="1"/>
</dbReference>
<evidence type="ECO:0000256" key="1">
    <source>
        <dbReference type="ARBA" id="ARBA00022759"/>
    </source>
</evidence>
<comment type="function">
    <text evidence="4">Counteracts the endogenous Pycsar antiviral defense system. Phosphodiesterase that enables metal-dependent hydrolysis of host cyclic nucleotide Pycsar defense signals such as cCMP and cUMP.</text>
</comment>
<comment type="catalytic activity">
    <reaction evidence="3">
        <text>3',5'-cyclic CMP + H2O = CMP + H(+)</text>
        <dbReference type="Rhea" id="RHEA:72675"/>
        <dbReference type="ChEBI" id="CHEBI:15377"/>
        <dbReference type="ChEBI" id="CHEBI:15378"/>
        <dbReference type="ChEBI" id="CHEBI:58003"/>
        <dbReference type="ChEBI" id="CHEBI:60377"/>
    </reaction>
    <physiologicalReaction direction="left-to-right" evidence="3">
        <dbReference type="Rhea" id="RHEA:72676"/>
    </physiologicalReaction>
</comment>
<keyword evidence="1" id="KW-0378">Hydrolase</keyword>
<evidence type="ECO:0000256" key="5">
    <source>
        <dbReference type="ARBA" id="ARBA00048505"/>
    </source>
</evidence>
<dbReference type="InterPro" id="IPR036866">
    <property type="entry name" value="RibonucZ/Hydroxyglut_hydro"/>
</dbReference>
<keyword evidence="1" id="KW-0540">Nuclease</keyword>
<evidence type="ECO:0000313" key="7">
    <source>
        <dbReference type="EMBL" id="MFC7149105.1"/>
    </source>
</evidence>
<dbReference type="PANTHER" id="PTHR46018:SF2">
    <property type="entry name" value="ZINC PHOSPHODIESTERASE ELAC PROTEIN 1"/>
    <property type="match status" value="1"/>
</dbReference>
<dbReference type="PANTHER" id="PTHR46018">
    <property type="entry name" value="ZINC PHOSPHODIESTERASE ELAC PROTEIN 1"/>
    <property type="match status" value="1"/>
</dbReference>
<feature type="domain" description="Metallo-beta-lactamase" evidence="6">
    <location>
        <begin position="33"/>
        <end position="232"/>
    </location>
</feature>
<keyword evidence="8" id="KW-1185">Reference proteome</keyword>
<dbReference type="Pfam" id="PF23023">
    <property type="entry name" value="Anti-Pycsar_Apyc1"/>
    <property type="match status" value="1"/>
</dbReference>
<comment type="caution">
    <text evidence="7">The sequence shown here is derived from an EMBL/GenBank/DDBJ whole genome shotgun (WGS) entry which is preliminary data.</text>
</comment>
<reference evidence="8" key="1">
    <citation type="journal article" date="2019" name="Int. J. Syst. Evol. Microbiol.">
        <title>The Global Catalogue of Microorganisms (GCM) 10K type strain sequencing project: providing services to taxonomists for standard genome sequencing and annotation.</title>
        <authorList>
            <consortium name="The Broad Institute Genomics Platform"/>
            <consortium name="The Broad Institute Genome Sequencing Center for Infectious Disease"/>
            <person name="Wu L."/>
            <person name="Ma J."/>
        </authorList>
    </citation>
    <scope>NUCLEOTIDE SEQUENCE [LARGE SCALE GENOMIC DNA]</scope>
    <source>
        <strain evidence="8">KCTC 12907</strain>
    </source>
</reference>
<comment type="catalytic activity">
    <reaction evidence="5">
        <text>3',5'-cyclic UMP + H2O = UMP + H(+)</text>
        <dbReference type="Rhea" id="RHEA:70575"/>
        <dbReference type="ChEBI" id="CHEBI:15377"/>
        <dbReference type="ChEBI" id="CHEBI:15378"/>
        <dbReference type="ChEBI" id="CHEBI:57865"/>
        <dbReference type="ChEBI" id="CHEBI:184387"/>
    </reaction>
    <physiologicalReaction direction="left-to-right" evidence="5">
        <dbReference type="Rhea" id="RHEA:70576"/>
    </physiologicalReaction>
</comment>
<accession>A0ABW2F7C8</accession>
<dbReference type="InterPro" id="IPR001279">
    <property type="entry name" value="Metallo-B-lactamas"/>
</dbReference>
<evidence type="ECO:0000256" key="2">
    <source>
        <dbReference type="ARBA" id="ARBA00022833"/>
    </source>
</evidence>
<evidence type="ECO:0000313" key="8">
    <source>
        <dbReference type="Proteomes" id="UP001596378"/>
    </source>
</evidence>
<keyword evidence="2" id="KW-0862">Zinc</keyword>
<organism evidence="7 8">
    <name type="scientific">Cohnella cellulosilytica</name>
    <dbReference type="NCBI Taxonomy" id="986710"/>
    <lineage>
        <taxon>Bacteria</taxon>
        <taxon>Bacillati</taxon>
        <taxon>Bacillota</taxon>
        <taxon>Bacilli</taxon>
        <taxon>Bacillales</taxon>
        <taxon>Paenibacillaceae</taxon>
        <taxon>Cohnella</taxon>
    </lineage>
</organism>
<gene>
    <name evidence="7" type="ORF">ACFQMJ_11245</name>
</gene>